<keyword evidence="1" id="KW-1133">Transmembrane helix</keyword>
<keyword evidence="3" id="KW-1185">Reference proteome</keyword>
<evidence type="ECO:0000313" key="2">
    <source>
        <dbReference type="EMBL" id="KLV03562.1"/>
    </source>
</evidence>
<feature type="transmembrane region" description="Helical" evidence="1">
    <location>
        <begin position="64"/>
        <end position="81"/>
    </location>
</feature>
<organism evidence="2 3">
    <name type="scientific">Photobacterium aquae</name>
    <dbReference type="NCBI Taxonomy" id="1195763"/>
    <lineage>
        <taxon>Bacteria</taxon>
        <taxon>Pseudomonadati</taxon>
        <taxon>Pseudomonadota</taxon>
        <taxon>Gammaproteobacteria</taxon>
        <taxon>Vibrionales</taxon>
        <taxon>Vibrionaceae</taxon>
        <taxon>Photobacterium</taxon>
    </lineage>
</organism>
<protein>
    <recommendedName>
        <fullName evidence="4">Conjugal transfer protein TraA</fullName>
    </recommendedName>
</protein>
<keyword evidence="1" id="KW-0472">Membrane</keyword>
<comment type="caution">
    <text evidence="2">The sequence shown here is derived from an EMBL/GenBank/DDBJ whole genome shotgun (WGS) entry which is preliminary data.</text>
</comment>
<feature type="transmembrane region" description="Helical" evidence="1">
    <location>
        <begin position="39"/>
        <end position="59"/>
    </location>
</feature>
<evidence type="ECO:0008006" key="4">
    <source>
        <dbReference type="Google" id="ProtNLM"/>
    </source>
</evidence>
<accession>A0A0J1JN10</accession>
<evidence type="ECO:0000256" key="1">
    <source>
        <dbReference type="SAM" id="Phobius"/>
    </source>
</evidence>
<dbReference type="PATRIC" id="fig|1195763.3.peg.4015"/>
<gene>
    <name evidence="2" type="ORF">ABT56_18785</name>
</gene>
<name>A0A0J1JN10_9GAMM</name>
<reference evidence="2 3" key="1">
    <citation type="submission" date="2015-05" db="EMBL/GenBank/DDBJ databases">
        <title>Photobacterium galathea sp. nov.</title>
        <authorList>
            <person name="Machado H."/>
            <person name="Gram L."/>
        </authorList>
    </citation>
    <scope>NUCLEOTIDE SEQUENCE [LARGE SCALE GENOMIC DNA]</scope>
    <source>
        <strain evidence="2 3">CGMCC 1.12159</strain>
    </source>
</reference>
<evidence type="ECO:0000313" key="3">
    <source>
        <dbReference type="Proteomes" id="UP000036097"/>
    </source>
</evidence>
<proteinExistence type="predicted"/>
<keyword evidence="1" id="KW-0812">Transmembrane</keyword>
<dbReference type="STRING" id="1195763.ABT56_18785"/>
<dbReference type="Proteomes" id="UP000036097">
    <property type="component" value="Unassembled WGS sequence"/>
</dbReference>
<dbReference type="EMBL" id="LDOT01000032">
    <property type="protein sequence ID" value="KLV03562.1"/>
    <property type="molecule type" value="Genomic_DNA"/>
</dbReference>
<dbReference type="NCBIfam" id="NF041281">
    <property type="entry name" value="TraA_gammapb"/>
    <property type="match status" value="1"/>
</dbReference>
<dbReference type="AlphaFoldDB" id="A0A0J1JN10"/>
<dbReference type="InterPro" id="IPR059173">
    <property type="entry name" value="TraA_dom"/>
</dbReference>
<sequence>MSLCLVFVLLNDAWATGGAGGGSGAGTEGAGILNHVKGWMQGNYGKAIALAFVVVGLLASIKSFTLWAFVIGLGAALGIVYTPDMIDEVFTATLPLL</sequence>